<feature type="compositionally biased region" description="Basic and acidic residues" evidence="1">
    <location>
        <begin position="47"/>
        <end position="57"/>
    </location>
</feature>
<reference evidence="3 4" key="2">
    <citation type="journal article" date="2023" name="Mol. Biol. Evol.">
        <title>Genomics of Secondarily Temperate Adaptation in the Only Non-Antarctic Icefish.</title>
        <authorList>
            <person name="Rivera-Colon A.G."/>
            <person name="Rayamajhi N."/>
            <person name="Minhas B.F."/>
            <person name="Madrigal G."/>
            <person name="Bilyk K.T."/>
            <person name="Yoon V."/>
            <person name="Hune M."/>
            <person name="Gregory S."/>
            <person name="Cheng C.H.C."/>
            <person name="Catchen J.M."/>
        </authorList>
    </citation>
    <scope>NUCLEOTIDE SEQUENCE [LARGE SCALE GENOMIC DNA]</scope>
    <source>
        <strain evidence="3">JMC-PN-2008</strain>
    </source>
</reference>
<dbReference type="PANTHER" id="PTHR44873:SF1">
    <property type="entry name" value="DNAJ HOMOLOG SUBFAMILY C MEMBER 30, MITOCHONDRIAL"/>
    <property type="match status" value="1"/>
</dbReference>
<evidence type="ECO:0000259" key="2">
    <source>
        <dbReference type="PROSITE" id="PS50076"/>
    </source>
</evidence>
<dbReference type="SMART" id="SM00271">
    <property type="entry name" value="DnaJ"/>
    <property type="match status" value="1"/>
</dbReference>
<dbReference type="InterPro" id="IPR001623">
    <property type="entry name" value="DnaJ_domain"/>
</dbReference>
<dbReference type="Gene3D" id="1.10.287.110">
    <property type="entry name" value="DnaJ domain"/>
    <property type="match status" value="1"/>
</dbReference>
<organism evidence="3 4">
    <name type="scientific">Eleginops maclovinus</name>
    <name type="common">Patagonian blennie</name>
    <name type="synonym">Eleginus maclovinus</name>
    <dbReference type="NCBI Taxonomy" id="56733"/>
    <lineage>
        <taxon>Eukaryota</taxon>
        <taxon>Metazoa</taxon>
        <taxon>Chordata</taxon>
        <taxon>Craniata</taxon>
        <taxon>Vertebrata</taxon>
        <taxon>Euteleostomi</taxon>
        <taxon>Actinopterygii</taxon>
        <taxon>Neopterygii</taxon>
        <taxon>Teleostei</taxon>
        <taxon>Neoteleostei</taxon>
        <taxon>Acanthomorphata</taxon>
        <taxon>Eupercaria</taxon>
        <taxon>Perciformes</taxon>
        <taxon>Notothenioidei</taxon>
        <taxon>Eleginopidae</taxon>
        <taxon>Eleginops</taxon>
    </lineage>
</organism>
<dbReference type="CDD" id="cd06257">
    <property type="entry name" value="DnaJ"/>
    <property type="match status" value="1"/>
</dbReference>
<comment type="caution">
    <text evidence="3">The sequence shown here is derived from an EMBL/GenBank/DDBJ whole genome shotgun (WGS) entry which is preliminary data.</text>
</comment>
<dbReference type="AlphaFoldDB" id="A0AAN7XXH0"/>
<dbReference type="Pfam" id="PF00226">
    <property type="entry name" value="DnaJ"/>
    <property type="match status" value="1"/>
</dbReference>
<evidence type="ECO:0000313" key="4">
    <source>
        <dbReference type="Proteomes" id="UP001346869"/>
    </source>
</evidence>
<feature type="region of interest" description="Disordered" evidence="1">
    <location>
        <begin position="271"/>
        <end position="298"/>
    </location>
</feature>
<dbReference type="EMBL" id="JAUZQC010000007">
    <property type="protein sequence ID" value="KAK5868716.1"/>
    <property type="molecule type" value="Genomic_DNA"/>
</dbReference>
<dbReference type="InterPro" id="IPR053025">
    <property type="entry name" value="Mito_ATP_Synthase-Asso"/>
</dbReference>
<proteinExistence type="predicted"/>
<gene>
    <name evidence="3" type="ORF">PBY51_009707</name>
</gene>
<feature type="compositionally biased region" description="Basic and acidic residues" evidence="1">
    <location>
        <begin position="271"/>
        <end position="286"/>
    </location>
</feature>
<feature type="region of interest" description="Disordered" evidence="1">
    <location>
        <begin position="47"/>
        <end position="80"/>
    </location>
</feature>
<dbReference type="PROSITE" id="PS50076">
    <property type="entry name" value="DNAJ_2"/>
    <property type="match status" value="1"/>
</dbReference>
<dbReference type="PANTHER" id="PTHR44873">
    <property type="entry name" value="DNAJ HOMOLOG SUBFAMILY C MEMBER 30, MITOCHONDRIAL"/>
    <property type="match status" value="1"/>
</dbReference>
<feature type="domain" description="J" evidence="2">
    <location>
        <begin position="203"/>
        <end position="268"/>
    </location>
</feature>
<protein>
    <recommendedName>
        <fullName evidence="2">J domain-containing protein</fullName>
    </recommendedName>
</protein>
<accession>A0AAN7XXH0</accession>
<dbReference type="PRINTS" id="PR00625">
    <property type="entry name" value="JDOMAIN"/>
</dbReference>
<dbReference type="Proteomes" id="UP001346869">
    <property type="component" value="Unassembled WGS sequence"/>
</dbReference>
<sequence length="377" mass="43487">MAEVGQRLGSGAYRLSALRNRQSRSRYTGESPGPLLVNSLSESLCKEPSTRDQHREFQPVSRSRATLRKPGKLSGVTSESPNENGTLHCVRYVELDSSRCIKERIDAHTTSLYLSARLQERLLPGRMTSWSRGAVFIHPDTIRSPQQLRAFCTVIFILEEQGSKRWRRLKPHPDTMQVSTRSYSWKSDHSSKDAPTMYSSRTSYYDILRVSPSATQSQIKTAYYKQSFIFHPDKNPGNDEATERFSVISEAYRVLGNIGLRRKYDRGILSRSDVHSAGRPSSKETMSKFSGTPHQQHYRTRQFYQTGKKPMFDFDAFYQAHYGEQLQRERDLRARKEREQEQEKENFNKWKEGKKLEMTVIMLMAMAGFLVVSLSQS</sequence>
<dbReference type="InterPro" id="IPR036869">
    <property type="entry name" value="J_dom_sf"/>
</dbReference>
<keyword evidence="4" id="KW-1185">Reference proteome</keyword>
<reference evidence="3 4" key="1">
    <citation type="journal article" date="2023" name="Genes (Basel)">
        <title>Chromosome-Level Genome Assembly and Circadian Gene Repertoire of the Patagonia Blennie Eleginops maclovinus-The Closest Ancestral Proxy of Antarctic Cryonotothenioids.</title>
        <authorList>
            <person name="Cheng C.C."/>
            <person name="Rivera-Colon A.G."/>
            <person name="Minhas B.F."/>
            <person name="Wilson L."/>
            <person name="Rayamajhi N."/>
            <person name="Vargas-Chacoff L."/>
            <person name="Catchen J.M."/>
        </authorList>
    </citation>
    <scope>NUCLEOTIDE SEQUENCE [LARGE SCALE GENOMIC DNA]</scope>
    <source>
        <strain evidence="3">JMC-PN-2008</strain>
    </source>
</reference>
<name>A0AAN7XXH0_ELEMC</name>
<dbReference type="SUPFAM" id="SSF46565">
    <property type="entry name" value="Chaperone J-domain"/>
    <property type="match status" value="1"/>
</dbReference>
<evidence type="ECO:0000256" key="1">
    <source>
        <dbReference type="SAM" id="MobiDB-lite"/>
    </source>
</evidence>
<evidence type="ECO:0000313" key="3">
    <source>
        <dbReference type="EMBL" id="KAK5868716.1"/>
    </source>
</evidence>